<dbReference type="EMBL" id="FMZC01000003">
    <property type="protein sequence ID" value="SDC82126.1"/>
    <property type="molecule type" value="Genomic_DNA"/>
</dbReference>
<sequence length="76" mass="7926">MSSARRLLMEGLSDAVGFVGGALAGYWIGHLLGFDIFSSGYGPSSLAGIALVGLGGGFGLQAARRWRASRLPRDKE</sequence>
<proteinExistence type="predicted"/>
<name>A0A1G6PRJ8_9BURK</name>
<organism evidence="2 3">
    <name type="scientific">Paracidovorax valerianellae</name>
    <dbReference type="NCBI Taxonomy" id="187868"/>
    <lineage>
        <taxon>Bacteria</taxon>
        <taxon>Pseudomonadati</taxon>
        <taxon>Pseudomonadota</taxon>
        <taxon>Betaproteobacteria</taxon>
        <taxon>Burkholderiales</taxon>
        <taxon>Comamonadaceae</taxon>
        <taxon>Paracidovorax</taxon>
    </lineage>
</organism>
<keyword evidence="1" id="KW-0812">Transmembrane</keyword>
<accession>A0A1G6PRJ8</accession>
<protein>
    <submittedName>
        <fullName evidence="2">Uncharacterized protein</fullName>
    </submittedName>
</protein>
<keyword evidence="1" id="KW-1133">Transmembrane helix</keyword>
<evidence type="ECO:0000313" key="3">
    <source>
        <dbReference type="Proteomes" id="UP000198781"/>
    </source>
</evidence>
<keyword evidence="1" id="KW-0472">Membrane</keyword>
<keyword evidence="3" id="KW-1185">Reference proteome</keyword>
<evidence type="ECO:0000256" key="1">
    <source>
        <dbReference type="SAM" id="Phobius"/>
    </source>
</evidence>
<evidence type="ECO:0000313" key="2">
    <source>
        <dbReference type="EMBL" id="SDC82126.1"/>
    </source>
</evidence>
<dbReference type="AlphaFoldDB" id="A0A1G6PRJ8"/>
<dbReference type="RefSeq" id="WP_092741610.1">
    <property type="nucleotide sequence ID" value="NZ_FMZC01000003.1"/>
</dbReference>
<feature type="transmembrane region" description="Helical" evidence="1">
    <location>
        <begin position="12"/>
        <end position="29"/>
    </location>
</feature>
<dbReference type="Proteomes" id="UP000198781">
    <property type="component" value="Unassembled WGS sequence"/>
</dbReference>
<feature type="transmembrane region" description="Helical" evidence="1">
    <location>
        <begin position="41"/>
        <end position="63"/>
    </location>
</feature>
<gene>
    <name evidence="2" type="ORF">SAMN05192589_103304</name>
</gene>
<reference evidence="2 3" key="1">
    <citation type="submission" date="2016-10" db="EMBL/GenBank/DDBJ databases">
        <authorList>
            <person name="de Groot N.N."/>
        </authorList>
    </citation>
    <scope>NUCLEOTIDE SEQUENCE [LARGE SCALE GENOMIC DNA]</scope>
    <source>
        <strain evidence="2 3">DSM 16619</strain>
    </source>
</reference>
<dbReference type="STRING" id="187868.SAMN05192589_103304"/>
<dbReference type="OrthoDB" id="8854084at2"/>